<organism evidence="2 3">
    <name type="scientific">Meganyctiphanes norvegica</name>
    <name type="common">Northern krill</name>
    <name type="synonym">Thysanopoda norvegica</name>
    <dbReference type="NCBI Taxonomy" id="48144"/>
    <lineage>
        <taxon>Eukaryota</taxon>
        <taxon>Metazoa</taxon>
        <taxon>Ecdysozoa</taxon>
        <taxon>Arthropoda</taxon>
        <taxon>Crustacea</taxon>
        <taxon>Multicrustacea</taxon>
        <taxon>Malacostraca</taxon>
        <taxon>Eumalacostraca</taxon>
        <taxon>Eucarida</taxon>
        <taxon>Euphausiacea</taxon>
        <taxon>Euphausiidae</taxon>
        <taxon>Meganyctiphanes</taxon>
    </lineage>
</organism>
<accession>A0AAV2S482</accession>
<dbReference type="Proteomes" id="UP001497623">
    <property type="component" value="Unassembled WGS sequence"/>
</dbReference>
<feature type="chain" id="PRO_5043539505" evidence="1">
    <location>
        <begin position="20"/>
        <end position="115"/>
    </location>
</feature>
<comment type="caution">
    <text evidence="2">The sequence shown here is derived from an EMBL/GenBank/DDBJ whole genome shotgun (WGS) entry which is preliminary data.</text>
</comment>
<dbReference type="EMBL" id="CAXKWB010046140">
    <property type="protein sequence ID" value="CAL4163370.1"/>
    <property type="molecule type" value="Genomic_DNA"/>
</dbReference>
<reference evidence="2 3" key="1">
    <citation type="submission" date="2024-05" db="EMBL/GenBank/DDBJ databases">
        <authorList>
            <person name="Wallberg A."/>
        </authorList>
    </citation>
    <scope>NUCLEOTIDE SEQUENCE [LARGE SCALE GENOMIC DNA]</scope>
</reference>
<protein>
    <submittedName>
        <fullName evidence="2">Uncharacterized protein</fullName>
    </submittedName>
</protein>
<keyword evidence="3" id="KW-1185">Reference proteome</keyword>
<feature type="signal peptide" evidence="1">
    <location>
        <begin position="1"/>
        <end position="19"/>
    </location>
</feature>
<name>A0AAV2S482_MEGNR</name>
<proteinExistence type="predicted"/>
<keyword evidence="1" id="KW-0732">Signal</keyword>
<evidence type="ECO:0000256" key="1">
    <source>
        <dbReference type="SAM" id="SignalP"/>
    </source>
</evidence>
<dbReference type="AlphaFoldDB" id="A0AAV2S482"/>
<sequence length="115" mass="12824">MKSLFCIVIILACVNLGLGLKCYVGGENDTNHKHIKYRLDSFKLGEYSFGKKLLKSCNRITITVGELGCPLQDQSALTLGMMNTLSVETGRLKCIASIMSQWNHKMLCCLNQHLN</sequence>
<evidence type="ECO:0000313" key="2">
    <source>
        <dbReference type="EMBL" id="CAL4163370.1"/>
    </source>
</evidence>
<evidence type="ECO:0000313" key="3">
    <source>
        <dbReference type="Proteomes" id="UP001497623"/>
    </source>
</evidence>
<gene>
    <name evidence="2" type="ORF">MNOR_LOCUS32961</name>
</gene>